<organism evidence="10 11">
    <name type="scientific">Halomonas eurihalina</name>
    <dbReference type="NCBI Taxonomy" id="42566"/>
    <lineage>
        <taxon>Bacteria</taxon>
        <taxon>Pseudomonadati</taxon>
        <taxon>Pseudomonadota</taxon>
        <taxon>Gammaproteobacteria</taxon>
        <taxon>Oceanospirillales</taxon>
        <taxon>Halomonadaceae</taxon>
        <taxon>Halomonas</taxon>
    </lineage>
</organism>
<gene>
    <name evidence="8 10" type="primary">mobA</name>
    <name evidence="10" type="ORF">FZZ93_14820</name>
</gene>
<reference evidence="10 11" key="1">
    <citation type="submission" date="2019-08" db="EMBL/GenBank/DDBJ databases">
        <title>Draft Genome Sequence of Halomonas eurihalina Isolated from Preserved Hide-surface.</title>
        <authorList>
            <person name="Hussain S.A."/>
            <person name="Xu A."/>
            <person name="Sarker M."/>
            <person name="Sommers C."/>
        </authorList>
    </citation>
    <scope>NUCLEOTIDE SEQUENCE [LARGE SCALE GENOMIC DNA]</scope>
    <source>
        <strain evidence="10 11">MS1</strain>
    </source>
</reference>
<accession>A0A5D9CPR1</accession>
<evidence type="ECO:0000313" key="10">
    <source>
        <dbReference type="EMBL" id="TZG33958.1"/>
    </source>
</evidence>
<dbReference type="Pfam" id="PF12804">
    <property type="entry name" value="NTP_transf_3"/>
    <property type="match status" value="1"/>
</dbReference>
<dbReference type="Proteomes" id="UP000324260">
    <property type="component" value="Unassembled WGS sequence"/>
</dbReference>
<feature type="binding site" evidence="8">
    <location>
        <position position="112"/>
    </location>
    <ligand>
        <name>Mg(2+)</name>
        <dbReference type="ChEBI" id="CHEBI:18420"/>
    </ligand>
</feature>
<dbReference type="HAMAP" id="MF_00316">
    <property type="entry name" value="MobA"/>
    <property type="match status" value="1"/>
</dbReference>
<proteinExistence type="inferred from homology"/>
<feature type="binding site" evidence="8">
    <location>
        <begin position="23"/>
        <end position="25"/>
    </location>
    <ligand>
        <name>GTP</name>
        <dbReference type="ChEBI" id="CHEBI:37565"/>
    </ligand>
</feature>
<comment type="subunit">
    <text evidence="8">Monomer.</text>
</comment>
<evidence type="ECO:0000256" key="1">
    <source>
        <dbReference type="ARBA" id="ARBA00022490"/>
    </source>
</evidence>
<feature type="binding site" evidence="8">
    <location>
        <position position="36"/>
    </location>
    <ligand>
        <name>GTP</name>
        <dbReference type="ChEBI" id="CHEBI:37565"/>
    </ligand>
</feature>
<dbReference type="NCBIfam" id="TIGR02665">
    <property type="entry name" value="molyb_mobA"/>
    <property type="match status" value="1"/>
</dbReference>
<evidence type="ECO:0000256" key="4">
    <source>
        <dbReference type="ARBA" id="ARBA00022741"/>
    </source>
</evidence>
<dbReference type="InterPro" id="IPR029044">
    <property type="entry name" value="Nucleotide-diphossugar_trans"/>
</dbReference>
<dbReference type="GO" id="GO:0046872">
    <property type="term" value="F:metal ion binding"/>
    <property type="evidence" value="ECO:0007669"/>
    <property type="project" value="UniProtKB-KW"/>
</dbReference>
<keyword evidence="11" id="KW-1185">Reference proteome</keyword>
<dbReference type="AlphaFoldDB" id="A0A5D9CPR1"/>
<dbReference type="OrthoDB" id="9788394at2"/>
<keyword evidence="10" id="KW-0548">Nucleotidyltransferase</keyword>
<sequence>MTRVLPNAGDVMIRRDDLTGLVLAGGRGSRMKGRDKGLEPFLGRPLVTHAGDVLRDHVSELLITANRHHEAYAPLADRVVEDIEPGYQGPLMGLYSGLRAAHTSWLVVVPCDAPALPRTLVARLVAAIGEADIAVAHDGLRAHPVVALVRVALADDLARCLAEGVRKVETWQARHERVWADVSDCPEAFANLNTDAERQRLARELGKEAASP</sequence>
<comment type="function">
    <text evidence="8">Transfers a GMP moiety from GTP to Mo-molybdopterin (Mo-MPT) cofactor (Moco or molybdenum cofactor) to form Mo-molybdopterin guanine dinucleotide (Mo-MGD) cofactor.</text>
</comment>
<dbReference type="EMBL" id="VTPU01000016">
    <property type="protein sequence ID" value="TZG33958.1"/>
    <property type="molecule type" value="Genomic_DNA"/>
</dbReference>
<evidence type="ECO:0000313" key="11">
    <source>
        <dbReference type="Proteomes" id="UP000324260"/>
    </source>
</evidence>
<keyword evidence="2 8" id="KW-0808">Transferase</keyword>
<keyword evidence="5 8" id="KW-0460">Magnesium</keyword>
<keyword evidence="1 8" id="KW-0963">Cytoplasm</keyword>
<comment type="caution">
    <text evidence="10">The sequence shown here is derived from an EMBL/GenBank/DDBJ whole genome shotgun (WGS) entry which is preliminary data.</text>
</comment>
<feature type="binding site" evidence="8">
    <location>
        <position position="112"/>
    </location>
    <ligand>
        <name>GTP</name>
        <dbReference type="ChEBI" id="CHEBI:37565"/>
    </ligand>
</feature>
<dbReference type="InterPro" id="IPR025877">
    <property type="entry name" value="MobA-like_NTP_Trfase"/>
</dbReference>
<evidence type="ECO:0000259" key="9">
    <source>
        <dbReference type="Pfam" id="PF12804"/>
    </source>
</evidence>
<dbReference type="GO" id="GO:0005525">
    <property type="term" value="F:GTP binding"/>
    <property type="evidence" value="ECO:0007669"/>
    <property type="project" value="UniProtKB-UniRule"/>
</dbReference>
<comment type="cofactor">
    <cofactor evidence="8">
        <name>Mg(2+)</name>
        <dbReference type="ChEBI" id="CHEBI:18420"/>
    </cofactor>
</comment>
<dbReference type="EC" id="2.7.7.77" evidence="8"/>
<comment type="catalytic activity">
    <reaction evidence="8">
        <text>Mo-molybdopterin + GTP + H(+) = Mo-molybdopterin guanine dinucleotide + diphosphate</text>
        <dbReference type="Rhea" id="RHEA:34243"/>
        <dbReference type="ChEBI" id="CHEBI:15378"/>
        <dbReference type="ChEBI" id="CHEBI:33019"/>
        <dbReference type="ChEBI" id="CHEBI:37565"/>
        <dbReference type="ChEBI" id="CHEBI:71302"/>
        <dbReference type="ChEBI" id="CHEBI:71310"/>
        <dbReference type="EC" id="2.7.7.77"/>
    </reaction>
</comment>
<dbReference type="PANTHER" id="PTHR19136">
    <property type="entry name" value="MOLYBDENUM COFACTOR GUANYLYLTRANSFERASE"/>
    <property type="match status" value="1"/>
</dbReference>
<evidence type="ECO:0000256" key="5">
    <source>
        <dbReference type="ARBA" id="ARBA00022842"/>
    </source>
</evidence>
<dbReference type="GO" id="GO:0061603">
    <property type="term" value="F:molybdenum cofactor guanylyltransferase activity"/>
    <property type="evidence" value="ECO:0007669"/>
    <property type="project" value="UniProtKB-EC"/>
</dbReference>
<comment type="domain">
    <text evidence="8">The N-terminal domain determines nucleotide recognition and specific binding, while the C-terminal domain determines the specific binding to the target protein.</text>
</comment>
<dbReference type="SUPFAM" id="SSF53448">
    <property type="entry name" value="Nucleotide-diphospho-sugar transferases"/>
    <property type="match status" value="1"/>
</dbReference>
<comment type="similarity">
    <text evidence="8">Belongs to the MobA family.</text>
</comment>
<dbReference type="GO" id="GO:1902758">
    <property type="term" value="P:bis(molybdopterin guanine dinucleotide)molybdenum biosynthetic process"/>
    <property type="evidence" value="ECO:0007669"/>
    <property type="project" value="TreeGrafter"/>
</dbReference>
<dbReference type="PANTHER" id="PTHR19136:SF81">
    <property type="entry name" value="MOLYBDENUM COFACTOR GUANYLYLTRANSFERASE"/>
    <property type="match status" value="1"/>
</dbReference>
<keyword evidence="3 8" id="KW-0479">Metal-binding</keyword>
<comment type="subcellular location">
    <subcellularLocation>
        <location evidence="8">Cytoplasm</location>
    </subcellularLocation>
</comment>
<keyword evidence="6 8" id="KW-0342">GTP-binding</keyword>
<evidence type="ECO:0000256" key="6">
    <source>
        <dbReference type="ARBA" id="ARBA00023134"/>
    </source>
</evidence>
<dbReference type="Gene3D" id="3.90.550.10">
    <property type="entry name" value="Spore Coat Polysaccharide Biosynthesis Protein SpsA, Chain A"/>
    <property type="match status" value="1"/>
</dbReference>
<dbReference type="InterPro" id="IPR013482">
    <property type="entry name" value="Molybde_CF_guanTrfase"/>
</dbReference>
<evidence type="ECO:0000256" key="2">
    <source>
        <dbReference type="ARBA" id="ARBA00022679"/>
    </source>
</evidence>
<keyword evidence="4 8" id="KW-0547">Nucleotide-binding</keyword>
<evidence type="ECO:0000256" key="3">
    <source>
        <dbReference type="ARBA" id="ARBA00022723"/>
    </source>
</evidence>
<keyword evidence="7 8" id="KW-0501">Molybdenum cofactor biosynthesis</keyword>
<comment type="caution">
    <text evidence="8">Lacks conserved residue(s) required for the propagation of feature annotation.</text>
</comment>
<feature type="binding site" evidence="8">
    <location>
        <position position="82"/>
    </location>
    <ligand>
        <name>GTP</name>
        <dbReference type="ChEBI" id="CHEBI:37565"/>
    </ligand>
</feature>
<dbReference type="CDD" id="cd02503">
    <property type="entry name" value="MobA"/>
    <property type="match status" value="1"/>
</dbReference>
<feature type="domain" description="MobA-like NTP transferase" evidence="9">
    <location>
        <begin position="20"/>
        <end position="170"/>
    </location>
</feature>
<evidence type="ECO:0000256" key="7">
    <source>
        <dbReference type="ARBA" id="ARBA00023150"/>
    </source>
</evidence>
<dbReference type="GO" id="GO:0005737">
    <property type="term" value="C:cytoplasm"/>
    <property type="evidence" value="ECO:0007669"/>
    <property type="project" value="UniProtKB-SubCell"/>
</dbReference>
<protein>
    <recommendedName>
        <fullName evidence="8">Molybdenum cofactor guanylyltransferase</fullName>
        <shortName evidence="8">MoCo guanylyltransferase</shortName>
        <ecNumber evidence="8">2.7.7.77</ecNumber>
    </recommendedName>
    <alternativeName>
        <fullName evidence="8">GTP:molybdopterin guanylyltransferase</fullName>
    </alternativeName>
    <alternativeName>
        <fullName evidence="8">Mo-MPT guanylyltransferase</fullName>
    </alternativeName>
    <alternativeName>
        <fullName evidence="8">Molybdopterin guanylyltransferase</fullName>
    </alternativeName>
    <alternativeName>
        <fullName evidence="8">Molybdopterin-guanine dinucleotide synthase</fullName>
        <shortName evidence="8">MGD synthase</shortName>
    </alternativeName>
</protein>
<evidence type="ECO:0000256" key="8">
    <source>
        <dbReference type="HAMAP-Rule" id="MF_00316"/>
    </source>
</evidence>
<name>A0A5D9CPR1_HALER</name>